<gene>
    <name evidence="6" type="ORF">CONPUDRAFT_163400</name>
</gene>
<dbReference type="Pfam" id="PF00512">
    <property type="entry name" value="HisKA"/>
    <property type="match status" value="1"/>
</dbReference>
<dbReference type="Pfam" id="PF00072">
    <property type="entry name" value="Response_reg"/>
    <property type="match status" value="1"/>
</dbReference>
<feature type="region of interest" description="Disordered" evidence="3">
    <location>
        <begin position="380"/>
        <end position="402"/>
    </location>
</feature>
<dbReference type="SUPFAM" id="SSF52172">
    <property type="entry name" value="CheY-like"/>
    <property type="match status" value="1"/>
</dbReference>
<feature type="region of interest" description="Disordered" evidence="3">
    <location>
        <begin position="494"/>
        <end position="522"/>
    </location>
</feature>
<evidence type="ECO:0000313" key="6">
    <source>
        <dbReference type="EMBL" id="EIW84222.1"/>
    </source>
</evidence>
<dbReference type="CDD" id="cd17546">
    <property type="entry name" value="REC_hyHK_CKI1_RcsC-like"/>
    <property type="match status" value="1"/>
</dbReference>
<dbReference type="SUPFAM" id="SSF55874">
    <property type="entry name" value="ATPase domain of HSP90 chaperone/DNA topoisomerase II/histidine kinase"/>
    <property type="match status" value="1"/>
</dbReference>
<dbReference type="EMBL" id="JH711575">
    <property type="protein sequence ID" value="EIW84222.1"/>
    <property type="molecule type" value="Genomic_DNA"/>
</dbReference>
<feature type="modified residue" description="4-aspartylphosphate" evidence="2">
    <location>
        <position position="1485"/>
    </location>
</feature>
<dbReference type="FunFam" id="1.10.287.130:FF:000023">
    <property type="entry name" value="Sensor histidine kinase/response regulator, putative"/>
    <property type="match status" value="1"/>
</dbReference>
<feature type="domain" description="Histidine kinase" evidence="4">
    <location>
        <begin position="913"/>
        <end position="1176"/>
    </location>
</feature>
<feature type="region of interest" description="Disordered" evidence="3">
    <location>
        <begin position="1310"/>
        <end position="1414"/>
    </location>
</feature>
<feature type="region of interest" description="Disordered" evidence="3">
    <location>
        <begin position="169"/>
        <end position="243"/>
    </location>
</feature>
<evidence type="ECO:0000259" key="5">
    <source>
        <dbReference type="PROSITE" id="PS50110"/>
    </source>
</evidence>
<evidence type="ECO:0000256" key="2">
    <source>
        <dbReference type="PROSITE-ProRule" id="PRU00169"/>
    </source>
</evidence>
<protein>
    <recommendedName>
        <fullName evidence="8">Histidine kinase</fullName>
    </recommendedName>
</protein>
<keyword evidence="1 2" id="KW-0597">Phosphoprotein</keyword>
<name>A0A5M3MYK8_CONPW</name>
<dbReference type="PRINTS" id="PR00344">
    <property type="entry name" value="BCTRLSENSOR"/>
</dbReference>
<accession>A0A5M3MYK8</accession>
<feature type="compositionally biased region" description="Polar residues" evidence="3">
    <location>
        <begin position="172"/>
        <end position="184"/>
    </location>
</feature>
<dbReference type="GeneID" id="19204910"/>
<dbReference type="InterPro" id="IPR004358">
    <property type="entry name" value="Sig_transdc_His_kin-like_C"/>
</dbReference>
<dbReference type="SUPFAM" id="SSF55781">
    <property type="entry name" value="GAF domain-like"/>
    <property type="match status" value="1"/>
</dbReference>
<feature type="compositionally biased region" description="Polar residues" evidence="3">
    <location>
        <begin position="49"/>
        <end position="66"/>
    </location>
</feature>
<dbReference type="SUPFAM" id="SSF47384">
    <property type="entry name" value="Homodimeric domain of signal transducing histidine kinase"/>
    <property type="match status" value="1"/>
</dbReference>
<proteinExistence type="predicted"/>
<dbReference type="InterPro" id="IPR036890">
    <property type="entry name" value="HATPase_C_sf"/>
</dbReference>
<dbReference type="PROSITE" id="PS50109">
    <property type="entry name" value="HIS_KIN"/>
    <property type="match status" value="1"/>
</dbReference>
<dbReference type="InterPro" id="IPR003594">
    <property type="entry name" value="HATPase_dom"/>
</dbReference>
<feature type="region of interest" description="Disordered" evidence="3">
    <location>
        <begin position="344"/>
        <end position="368"/>
    </location>
</feature>
<evidence type="ECO:0000256" key="1">
    <source>
        <dbReference type="ARBA" id="ARBA00022553"/>
    </source>
</evidence>
<keyword evidence="7" id="KW-1185">Reference proteome</keyword>
<dbReference type="Gene3D" id="3.30.450.40">
    <property type="match status" value="1"/>
</dbReference>
<feature type="compositionally biased region" description="Polar residues" evidence="3">
    <location>
        <begin position="194"/>
        <end position="231"/>
    </location>
</feature>
<dbReference type="InterPro" id="IPR001789">
    <property type="entry name" value="Sig_transdc_resp-reg_receiver"/>
</dbReference>
<dbReference type="InterPro" id="IPR011006">
    <property type="entry name" value="CheY-like_superfamily"/>
</dbReference>
<dbReference type="PANTHER" id="PTHR43719">
    <property type="entry name" value="TWO-COMPONENT HISTIDINE KINASE"/>
    <property type="match status" value="1"/>
</dbReference>
<dbReference type="PANTHER" id="PTHR43719:SF11">
    <property type="entry name" value="HISTIDINE KINASE_RESPONSE REGULATOR, PUTATIVE-RELATED"/>
    <property type="match status" value="1"/>
</dbReference>
<dbReference type="CDD" id="cd00082">
    <property type="entry name" value="HisKA"/>
    <property type="match status" value="1"/>
</dbReference>
<dbReference type="Pfam" id="PF02518">
    <property type="entry name" value="HATPase_c"/>
    <property type="match status" value="1"/>
</dbReference>
<evidence type="ECO:0000313" key="7">
    <source>
        <dbReference type="Proteomes" id="UP000053558"/>
    </source>
</evidence>
<dbReference type="SMART" id="SM00448">
    <property type="entry name" value="REC"/>
    <property type="match status" value="1"/>
</dbReference>
<dbReference type="InterPro" id="IPR005467">
    <property type="entry name" value="His_kinase_dom"/>
</dbReference>
<organism evidence="6 7">
    <name type="scientific">Coniophora puteana (strain RWD-64-598)</name>
    <name type="common">Brown rot fungus</name>
    <dbReference type="NCBI Taxonomy" id="741705"/>
    <lineage>
        <taxon>Eukaryota</taxon>
        <taxon>Fungi</taxon>
        <taxon>Dikarya</taxon>
        <taxon>Basidiomycota</taxon>
        <taxon>Agaricomycotina</taxon>
        <taxon>Agaricomycetes</taxon>
        <taxon>Agaricomycetidae</taxon>
        <taxon>Boletales</taxon>
        <taxon>Coniophorineae</taxon>
        <taxon>Coniophoraceae</taxon>
        <taxon>Coniophora</taxon>
    </lineage>
</organism>
<evidence type="ECO:0000259" key="4">
    <source>
        <dbReference type="PROSITE" id="PS50109"/>
    </source>
</evidence>
<feature type="compositionally biased region" description="Low complexity" evidence="3">
    <location>
        <begin position="1365"/>
        <end position="1383"/>
    </location>
</feature>
<evidence type="ECO:0000256" key="3">
    <source>
        <dbReference type="SAM" id="MobiDB-lite"/>
    </source>
</evidence>
<comment type="caution">
    <text evidence="6">The sequence shown here is derived from an EMBL/GenBank/DDBJ whole genome shotgun (WGS) entry which is preliminary data.</text>
</comment>
<feature type="compositionally biased region" description="Low complexity" evidence="3">
    <location>
        <begin position="10"/>
        <end position="33"/>
    </location>
</feature>
<dbReference type="KEGG" id="cput:CONPUDRAFT_163400"/>
<sequence length="1558" mass="171667">MGSEGVPVPSNLASMHHASSSSTLLASPFSSPAPCHPATAKCDAIFSPSAPSVKQQLSDSFSNESELLSDEETPPAVLVNSKSIKCDTPQTNSSAPDSSLGQITHTKAHPKSAPVRPVDTIPPVDGPAHDVLPATPPQFNGRGDITDSDLDWADFVSAYASGQWNPLKIPNQPRTYKPTQYQRRTNNRERLHDNFTSSDQSTQTKPIANSFSDTSMISSPADSQTSESPPNNHVRIDTTVPRGSDHPVIAVDYAIPNLARPPLGSPTIPLSRRRGRKSMTDLRSSTYGQAFHLPLDPSQNTGLSPEAATAAATIRWAGVRVNVSPLALPSPEHEFTDPMRGVHAAIPGSHSQGHSHGTDMSTSTQARKSRLGSFWEGTQQVDDASSPLPIAGSLPTTPSKPATIAQMFSSPETSSSLPPPATAPINHLHTHFEETDYFSGTHTRRRPDNDMDLVQPSSPLDHYPPRSQIANQLRDLEPVDVPVQTVPALPRRICLTRQTSSPLPNKSLPDKGPRSERSNADVYSSFKASRAAKEEQMFSELGYLAPPNPPDELERRRALYKFNIWNTPPDNNFDRIAHLVKLVFNTKVVCISLIDGTEQWFKSQFGLPFNRCDRLTAFCGHTILLRNDEPMVILDSMLDWRFASNPMVTGDARMRFYAGAPLRTAEGYNIGSLAIFDDEPKIDFSPRQRHTLKEFAVIVMREMELWRDKIQLRVRDKIQTSMEQFSRECLEIDQRDSNSKKSNLYDTSMEKVYERAAKLVKRTLDVEEVIVMDVSQCEMIDTFNPDASITVSMHYGDVERPSVTKTLSPDDANKLNSFFKHNDAGKVSEGITPVCFRPFMPTRIQYALNVPVFNVDKRPFALICAYNASDPVRRFLEGHELSYLRAIGVIILSAVLKRRMMLADQSKSLFISNISHELRTPLHGILAAAELLADTPLNPGQSSFLHTVQACGTSLVETVNHVLDFTKLSGNLKSGGVDNVINRSIVDISQLVEEAVDGSWIGFCARNSALQTSEIGSVYSPPSRDDRTLNIVTAPETKQHVEVVVDIEKCDTGWTLRCEKGGIRRVLMNLFGNSLKFTTDGYIQVSLRQLPPGNESERTVKVELSVIDTGKGISQSFLKNQLFQPFSQENPLQTGTGLGLAIVNSIVRSPSVAGKVEVASEENKGTEIKVIFEAERVPDISNKLQEPFVFEDPDQPPSVSLLGFKKRDRGTDLLRSVLIMYLESWWGFKIQPEDGELGSIVVINEDPSPVSTATEKRDTHRSFIVLSTSRGDPRVIGACNAYENMGGFSRILHKPGGPGRLRSVLKQLIRTSHRRRARRSPSFASVGDAPSEDSISLHSSMLDDMPTTAPPTRRPTNDWVENPKSPGLALPSPALSSSVSSRSPRSEREDTYFDQESSHLTTSNHLNSPTVSVGPGGTLLKTSIGAAESSQRRRSVLVVEDNSILRNLLVKWLTKKGYDYREAVDGRQGVNIYQAEGPFDVVLVDLSMPVLDGVGATVEIREYEASQHEEQLHSIILALTGMSSLEDKRKAFEAGMDGYLVKPVAFKTLDEMFTKLGL</sequence>
<dbReference type="InterPro" id="IPR003661">
    <property type="entry name" value="HisK_dim/P_dom"/>
</dbReference>
<evidence type="ECO:0008006" key="8">
    <source>
        <dbReference type="Google" id="ProtNLM"/>
    </source>
</evidence>
<dbReference type="SMART" id="SM00388">
    <property type="entry name" value="HisKA"/>
    <property type="match status" value="1"/>
</dbReference>
<dbReference type="InterPro" id="IPR029016">
    <property type="entry name" value="GAF-like_dom_sf"/>
</dbReference>
<feature type="domain" description="Response regulatory" evidence="5">
    <location>
        <begin position="1435"/>
        <end position="1557"/>
    </location>
</feature>
<feature type="compositionally biased region" description="Basic and acidic residues" evidence="3">
    <location>
        <begin position="508"/>
        <end position="519"/>
    </location>
</feature>
<reference evidence="7" key="1">
    <citation type="journal article" date="2012" name="Science">
        <title>The Paleozoic origin of enzymatic lignin decomposition reconstructed from 31 fungal genomes.</title>
        <authorList>
            <person name="Floudas D."/>
            <person name="Binder M."/>
            <person name="Riley R."/>
            <person name="Barry K."/>
            <person name="Blanchette R.A."/>
            <person name="Henrissat B."/>
            <person name="Martinez A.T."/>
            <person name="Otillar R."/>
            <person name="Spatafora J.W."/>
            <person name="Yadav J.S."/>
            <person name="Aerts A."/>
            <person name="Benoit I."/>
            <person name="Boyd A."/>
            <person name="Carlson A."/>
            <person name="Copeland A."/>
            <person name="Coutinho P.M."/>
            <person name="de Vries R.P."/>
            <person name="Ferreira P."/>
            <person name="Findley K."/>
            <person name="Foster B."/>
            <person name="Gaskell J."/>
            <person name="Glotzer D."/>
            <person name="Gorecki P."/>
            <person name="Heitman J."/>
            <person name="Hesse C."/>
            <person name="Hori C."/>
            <person name="Igarashi K."/>
            <person name="Jurgens J.A."/>
            <person name="Kallen N."/>
            <person name="Kersten P."/>
            <person name="Kohler A."/>
            <person name="Kuees U."/>
            <person name="Kumar T.K.A."/>
            <person name="Kuo A."/>
            <person name="LaButti K."/>
            <person name="Larrondo L.F."/>
            <person name="Lindquist E."/>
            <person name="Ling A."/>
            <person name="Lombard V."/>
            <person name="Lucas S."/>
            <person name="Lundell T."/>
            <person name="Martin R."/>
            <person name="McLaughlin D.J."/>
            <person name="Morgenstern I."/>
            <person name="Morin E."/>
            <person name="Murat C."/>
            <person name="Nagy L.G."/>
            <person name="Nolan M."/>
            <person name="Ohm R.A."/>
            <person name="Patyshakuliyeva A."/>
            <person name="Rokas A."/>
            <person name="Ruiz-Duenas F.J."/>
            <person name="Sabat G."/>
            <person name="Salamov A."/>
            <person name="Samejima M."/>
            <person name="Schmutz J."/>
            <person name="Slot J.C."/>
            <person name="St John F."/>
            <person name="Stenlid J."/>
            <person name="Sun H."/>
            <person name="Sun S."/>
            <person name="Syed K."/>
            <person name="Tsang A."/>
            <person name="Wiebenga A."/>
            <person name="Young D."/>
            <person name="Pisabarro A."/>
            <person name="Eastwood D.C."/>
            <person name="Martin F."/>
            <person name="Cullen D."/>
            <person name="Grigoriev I.V."/>
            <person name="Hibbett D.S."/>
        </authorList>
    </citation>
    <scope>NUCLEOTIDE SEQUENCE [LARGE SCALE GENOMIC DNA]</scope>
    <source>
        <strain evidence="7">RWD-64-598 SS2</strain>
    </source>
</reference>
<dbReference type="RefSeq" id="XP_007765980.1">
    <property type="nucleotide sequence ID" value="XM_007767790.1"/>
</dbReference>
<dbReference type="SMART" id="SM00387">
    <property type="entry name" value="HATPase_c"/>
    <property type="match status" value="1"/>
</dbReference>
<dbReference type="Gene3D" id="1.10.287.130">
    <property type="match status" value="1"/>
</dbReference>
<dbReference type="OrthoDB" id="21225at2759"/>
<feature type="compositionally biased region" description="Polar residues" evidence="3">
    <location>
        <begin position="349"/>
        <end position="366"/>
    </location>
</feature>
<dbReference type="Proteomes" id="UP000053558">
    <property type="component" value="Unassembled WGS sequence"/>
</dbReference>
<dbReference type="GO" id="GO:0000155">
    <property type="term" value="F:phosphorelay sensor kinase activity"/>
    <property type="evidence" value="ECO:0007669"/>
    <property type="project" value="InterPro"/>
</dbReference>
<dbReference type="Gene3D" id="3.30.565.10">
    <property type="entry name" value="Histidine kinase-like ATPase, C-terminal domain"/>
    <property type="match status" value="1"/>
</dbReference>
<feature type="compositionally biased region" description="Polar residues" evidence="3">
    <location>
        <begin position="1394"/>
        <end position="1411"/>
    </location>
</feature>
<dbReference type="InterPro" id="IPR036097">
    <property type="entry name" value="HisK_dim/P_sf"/>
</dbReference>
<dbReference type="PROSITE" id="PS50110">
    <property type="entry name" value="RESPONSE_REGULATORY"/>
    <property type="match status" value="1"/>
</dbReference>
<dbReference type="InterPro" id="IPR050956">
    <property type="entry name" value="2C_system_His_kinase"/>
</dbReference>
<feature type="region of interest" description="Disordered" evidence="3">
    <location>
        <begin position="1"/>
        <end position="102"/>
    </location>
</feature>
<dbReference type="Gene3D" id="3.40.50.2300">
    <property type="match status" value="1"/>
</dbReference>
<dbReference type="OMA" id="EVIPQPC"/>
<feature type="compositionally biased region" description="Polar residues" evidence="3">
    <location>
        <begin position="80"/>
        <end position="102"/>
    </location>
</feature>